<evidence type="ECO:0000256" key="1">
    <source>
        <dbReference type="ARBA" id="ARBA00004370"/>
    </source>
</evidence>
<evidence type="ECO:0000256" key="8">
    <source>
        <dbReference type="SAM" id="MobiDB-lite"/>
    </source>
</evidence>
<feature type="transmembrane region" description="Helical" evidence="9">
    <location>
        <begin position="353"/>
        <end position="370"/>
    </location>
</feature>
<keyword evidence="7" id="KW-0325">Glycoprotein</keyword>
<dbReference type="InterPro" id="IPR052427">
    <property type="entry name" value="Glycosyltrans_GT2/GT47"/>
</dbReference>
<reference evidence="11 12" key="1">
    <citation type="submission" date="2015-06" db="EMBL/GenBank/DDBJ databases">
        <title>Draft genome of the ant-associated black yeast Phialophora attae CBS 131958.</title>
        <authorList>
            <person name="Moreno L.F."/>
            <person name="Stielow B.J."/>
            <person name="de Hoog S."/>
            <person name="Vicente V.A."/>
            <person name="Weiss V.A."/>
            <person name="de Vries M."/>
            <person name="Cruz L.M."/>
            <person name="Souza E.M."/>
        </authorList>
    </citation>
    <scope>NUCLEOTIDE SEQUENCE [LARGE SCALE GENOMIC DNA]</scope>
    <source>
        <strain evidence="11 12">CBS 131958</strain>
    </source>
</reference>
<dbReference type="OrthoDB" id="2849215at2759"/>
<protein>
    <recommendedName>
        <fullName evidence="13">Capsule polysaccharide synthase Cps1</fullName>
    </recommendedName>
</protein>
<dbReference type="InterPro" id="IPR029044">
    <property type="entry name" value="Nucleotide-diphossugar_trans"/>
</dbReference>
<gene>
    <name evidence="11" type="ORF">AB675_4118</name>
</gene>
<evidence type="ECO:0000256" key="5">
    <source>
        <dbReference type="ARBA" id="ARBA00022989"/>
    </source>
</evidence>
<feature type="transmembrane region" description="Helical" evidence="9">
    <location>
        <begin position="46"/>
        <end position="71"/>
    </location>
</feature>
<dbReference type="Proteomes" id="UP000038010">
    <property type="component" value="Unassembled WGS sequence"/>
</dbReference>
<dbReference type="STRING" id="1664694.A0A0N0NKX3"/>
<dbReference type="RefSeq" id="XP_017998491.1">
    <property type="nucleotide sequence ID" value="XM_018144233.1"/>
</dbReference>
<feature type="compositionally biased region" description="Acidic residues" evidence="8">
    <location>
        <begin position="458"/>
        <end position="472"/>
    </location>
</feature>
<comment type="caution">
    <text evidence="11">The sequence shown here is derived from an EMBL/GenBank/DDBJ whole genome shotgun (WGS) entry which is preliminary data.</text>
</comment>
<dbReference type="CDD" id="cd06434">
    <property type="entry name" value="GT2_HAS"/>
    <property type="match status" value="1"/>
</dbReference>
<evidence type="ECO:0008006" key="13">
    <source>
        <dbReference type="Google" id="ProtNLM"/>
    </source>
</evidence>
<accession>A0A0N0NKX3</accession>
<evidence type="ECO:0000256" key="6">
    <source>
        <dbReference type="ARBA" id="ARBA00023136"/>
    </source>
</evidence>
<evidence type="ECO:0000256" key="3">
    <source>
        <dbReference type="ARBA" id="ARBA00022679"/>
    </source>
</evidence>
<proteinExistence type="predicted"/>
<dbReference type="SUPFAM" id="SSF53448">
    <property type="entry name" value="Nucleotide-diphospho-sugar transferases"/>
    <property type="match status" value="1"/>
</dbReference>
<feature type="region of interest" description="Disordered" evidence="8">
    <location>
        <begin position="517"/>
        <end position="537"/>
    </location>
</feature>
<evidence type="ECO:0000256" key="10">
    <source>
        <dbReference type="SAM" id="SignalP"/>
    </source>
</evidence>
<keyword evidence="6 9" id="KW-0472">Membrane</keyword>
<evidence type="ECO:0000313" key="12">
    <source>
        <dbReference type="Proteomes" id="UP000038010"/>
    </source>
</evidence>
<name>A0A0N0NKX3_9EURO</name>
<feature type="transmembrane region" description="Helical" evidence="9">
    <location>
        <begin position="418"/>
        <end position="440"/>
    </location>
</feature>
<feature type="signal peptide" evidence="10">
    <location>
        <begin position="1"/>
        <end position="22"/>
    </location>
</feature>
<dbReference type="PANTHER" id="PTHR47844">
    <property type="entry name" value="SYNTHASE CPS1, PUTATIVE (AFU_ORTHOLOGUE AFUA_7G02500)-RELATED"/>
    <property type="match status" value="1"/>
</dbReference>
<dbReference type="AlphaFoldDB" id="A0A0N0NKX3"/>
<evidence type="ECO:0000256" key="9">
    <source>
        <dbReference type="SAM" id="Phobius"/>
    </source>
</evidence>
<feature type="region of interest" description="Disordered" evidence="8">
    <location>
        <begin position="550"/>
        <end position="577"/>
    </location>
</feature>
<dbReference type="GeneID" id="28736113"/>
<comment type="subcellular location">
    <subcellularLocation>
        <location evidence="1">Membrane</location>
    </subcellularLocation>
</comment>
<organism evidence="11 12">
    <name type="scientific">Cyphellophora attinorum</name>
    <dbReference type="NCBI Taxonomy" id="1664694"/>
    <lineage>
        <taxon>Eukaryota</taxon>
        <taxon>Fungi</taxon>
        <taxon>Dikarya</taxon>
        <taxon>Ascomycota</taxon>
        <taxon>Pezizomycotina</taxon>
        <taxon>Eurotiomycetes</taxon>
        <taxon>Chaetothyriomycetidae</taxon>
        <taxon>Chaetothyriales</taxon>
        <taxon>Cyphellophoraceae</taxon>
        <taxon>Cyphellophora</taxon>
    </lineage>
</organism>
<feature type="compositionally biased region" description="Low complexity" evidence="8">
    <location>
        <begin position="527"/>
        <end position="537"/>
    </location>
</feature>
<evidence type="ECO:0000256" key="2">
    <source>
        <dbReference type="ARBA" id="ARBA00022676"/>
    </source>
</evidence>
<feature type="region of interest" description="Disordered" evidence="8">
    <location>
        <begin position="456"/>
        <end position="482"/>
    </location>
</feature>
<dbReference type="GO" id="GO:0016020">
    <property type="term" value="C:membrane"/>
    <property type="evidence" value="ECO:0007669"/>
    <property type="project" value="UniProtKB-SubCell"/>
</dbReference>
<keyword evidence="4 9" id="KW-0812">Transmembrane</keyword>
<keyword evidence="10" id="KW-0732">Signal</keyword>
<evidence type="ECO:0000256" key="7">
    <source>
        <dbReference type="ARBA" id="ARBA00023180"/>
    </source>
</evidence>
<evidence type="ECO:0000313" key="11">
    <source>
        <dbReference type="EMBL" id="KPI38528.1"/>
    </source>
</evidence>
<keyword evidence="12" id="KW-1185">Reference proteome</keyword>
<feature type="chain" id="PRO_5005856919" description="Capsule polysaccharide synthase Cps1" evidence="10">
    <location>
        <begin position="23"/>
        <end position="766"/>
    </location>
</feature>
<evidence type="ECO:0000256" key="4">
    <source>
        <dbReference type="ARBA" id="ARBA00022692"/>
    </source>
</evidence>
<keyword evidence="3" id="KW-0808">Transferase</keyword>
<sequence>MWSPMTLLTWFFQAMALLGTTAFDMLKGLASTDPLTVLSTLTASKVNMFFVFIFIFRYLRLVVHMISYYFIYSPTPVPANPTLKPSDVTVIVPTIDPENDGFQECLRTVLQNQPGAILIVTVGNAKVKLVNKVIKPFRKSWPSTTISVTQTNQANKRRQVCHAIPQVRTAITVLLDDHVYWPSLNFLPTILAPFEDPQVGGLGTNKVVRRTGSGYSINSVFNFLGCVYLERHNFEITATNAIDGGVFVLSGRTAAYRTCILNDQTFLNGFANEMFFFGKLGPINPDDDNFITRYIVKNGWKIKIQNCPDATIETDLGNPGKYLSQCLRWVRTTWRSNSCSLFTDRTVWRAQPWCVYAVYWTSFFNFALFYDAAMLISLYNTTFGSVGAVQMLACWIFASKMVKLLPHFRRNPKDLLLIPAYLMFAYYHSLMKLWALFTFYDCHWGGRNLAAVDASANNDDDDDDDSSDDDDDQSKKSYGGFSTGTSYHSVGSHFPSSGSSDGKQTVFNRFFESDTRAPYDNADLPPASTAGSSGQSASYGISKWAASEKAGHSQSQYGSAPKAHPIPMPRSTTASSTTDRSSCARQIHAENVLKPHDGSIPTTSRYGRANDSRRLPAHMYRSPIWTRFSPSDSADASSVVSGTKASEASTFNLGSLRTGLEINNYLLSTTSCPTSSSNSSRIVSAKSATSSNVYPDPCFEQLHGETDSELRQCCGAGPVEIIDVKAVRPEYRRAWERGSDCKRQHDEGMGLNWGQCAFGDVRELGL</sequence>
<dbReference type="PANTHER" id="PTHR47844:SF1">
    <property type="entry name" value="EXOSTOSIN-LIKE 2"/>
    <property type="match status" value="1"/>
</dbReference>
<dbReference type="EMBL" id="LFJN01000018">
    <property type="protein sequence ID" value="KPI38528.1"/>
    <property type="molecule type" value="Genomic_DNA"/>
</dbReference>
<feature type="transmembrane region" description="Helical" evidence="9">
    <location>
        <begin position="376"/>
        <end position="398"/>
    </location>
</feature>
<keyword evidence="5 9" id="KW-1133">Transmembrane helix</keyword>
<dbReference type="GO" id="GO:0016757">
    <property type="term" value="F:glycosyltransferase activity"/>
    <property type="evidence" value="ECO:0007669"/>
    <property type="project" value="UniProtKB-KW"/>
</dbReference>
<dbReference type="VEuPathDB" id="FungiDB:AB675_4118"/>
<keyword evidence="2" id="KW-0328">Glycosyltransferase</keyword>
<dbReference type="Pfam" id="PF13641">
    <property type="entry name" value="Glyco_tranf_2_3"/>
    <property type="match status" value="1"/>
</dbReference>